<evidence type="ECO:0000313" key="1">
    <source>
        <dbReference type="EMBL" id="PSK81752.1"/>
    </source>
</evidence>
<dbReference type="EMBL" id="PYGC01000008">
    <property type="protein sequence ID" value="PSK81752.1"/>
    <property type="molecule type" value="Genomic_DNA"/>
</dbReference>
<name>A0A2P8C9Y3_9BACT</name>
<protein>
    <recommendedName>
        <fullName evidence="3">Lipoprotein</fullName>
    </recommendedName>
</protein>
<organism evidence="1 2">
    <name type="scientific">Prolixibacter denitrificans</name>
    <dbReference type="NCBI Taxonomy" id="1541063"/>
    <lineage>
        <taxon>Bacteria</taxon>
        <taxon>Pseudomonadati</taxon>
        <taxon>Bacteroidota</taxon>
        <taxon>Bacteroidia</taxon>
        <taxon>Marinilabiliales</taxon>
        <taxon>Prolixibacteraceae</taxon>
        <taxon>Prolixibacter</taxon>
    </lineage>
</organism>
<reference evidence="1 2" key="1">
    <citation type="submission" date="2018-03" db="EMBL/GenBank/DDBJ databases">
        <title>Genomic Encyclopedia of Archaeal and Bacterial Type Strains, Phase II (KMG-II): from individual species to whole genera.</title>
        <authorList>
            <person name="Goeker M."/>
        </authorList>
    </citation>
    <scope>NUCLEOTIDE SEQUENCE [LARGE SCALE GENOMIC DNA]</scope>
    <source>
        <strain evidence="1 2">DSM 27267</strain>
    </source>
</reference>
<sequence length="169" mass="19017">MKKLLPLFFILSAFMSCSRDNVPQSGTHIGAVAEISFLNQNHEDLLDTLTPGSFAFDDMRLYYLKHDKKVEVYDPHMDAPRDLRLIKATPKRLWIGFSTDTVEGVIGEKDGNKIGVSIAYLQLSDAVTDTIKTEWESQSGNFCITKVWYNGELLGQPGSTPFKVIKNQE</sequence>
<accession>A0A2P8C9Y3</accession>
<dbReference type="AlphaFoldDB" id="A0A2P8C9Y3"/>
<proteinExistence type="predicted"/>
<dbReference type="Proteomes" id="UP000240621">
    <property type="component" value="Unassembled WGS sequence"/>
</dbReference>
<evidence type="ECO:0000313" key="2">
    <source>
        <dbReference type="Proteomes" id="UP000240621"/>
    </source>
</evidence>
<comment type="caution">
    <text evidence="1">The sequence shown here is derived from an EMBL/GenBank/DDBJ whole genome shotgun (WGS) entry which is preliminary data.</text>
</comment>
<dbReference type="PROSITE" id="PS51257">
    <property type="entry name" value="PROKAR_LIPOPROTEIN"/>
    <property type="match status" value="1"/>
</dbReference>
<evidence type="ECO:0008006" key="3">
    <source>
        <dbReference type="Google" id="ProtNLM"/>
    </source>
</evidence>
<dbReference type="OrthoDB" id="1445731at2"/>
<dbReference type="RefSeq" id="WP_106543050.1">
    <property type="nucleotide sequence ID" value="NZ_BLAU01000001.1"/>
</dbReference>
<gene>
    <name evidence="1" type="ORF">CLV93_108153</name>
</gene>